<evidence type="ECO:0000259" key="10">
    <source>
        <dbReference type="Pfam" id="PF00432"/>
    </source>
</evidence>
<dbReference type="PANTHER" id="PTHR11774:SF6">
    <property type="entry name" value="PROTEIN FARNESYLTRANSFERASE SUBUNIT BETA"/>
    <property type="match status" value="1"/>
</dbReference>
<evidence type="ECO:0000256" key="8">
    <source>
        <dbReference type="ARBA" id="ARBA00022833"/>
    </source>
</evidence>
<evidence type="ECO:0000256" key="4">
    <source>
        <dbReference type="ARBA" id="ARBA00022602"/>
    </source>
</evidence>
<dbReference type="SUPFAM" id="SSF48239">
    <property type="entry name" value="Terpenoid cyclases/Protein prenyltransferases"/>
    <property type="match status" value="1"/>
</dbReference>
<dbReference type="CDD" id="cd02893">
    <property type="entry name" value="FTase"/>
    <property type="match status" value="1"/>
</dbReference>
<dbReference type="OrthoDB" id="10261146at2759"/>
<keyword evidence="4 9" id="KW-0637">Prenyltransferase</keyword>
<comment type="caution">
    <text evidence="11">The sequence shown here is derived from an EMBL/GenBank/DDBJ whole genome shotgun (WGS) entry which is preliminary data.</text>
</comment>
<gene>
    <name evidence="11" type="ORF">C361_04381</name>
</gene>
<evidence type="ECO:0000256" key="6">
    <source>
        <dbReference type="ARBA" id="ARBA00022723"/>
    </source>
</evidence>
<comment type="function">
    <text evidence="9">Catalyzes the transfer of a farnesyl moiety from farnesyl diphosphate to a cysteine at the fourth position from the C-terminus of several proteins. The beta subunit is responsible for peptide-binding.</text>
</comment>
<keyword evidence="6 9" id="KW-0479">Metal-binding</keyword>
<proteinExistence type="inferred from homology"/>
<protein>
    <recommendedName>
        <fullName evidence="3 9">Protein farnesyltransferase subunit beta</fullName>
        <shortName evidence="9">FTase-beta</shortName>
        <ecNumber evidence="2 9">2.5.1.58</ecNumber>
    </recommendedName>
</protein>
<dbReference type="InterPro" id="IPR026872">
    <property type="entry name" value="FTB"/>
</dbReference>
<organism evidence="11 12">
    <name type="scientific">Cryptococcus neoformans Tu259-1</name>
    <dbReference type="NCBI Taxonomy" id="1230072"/>
    <lineage>
        <taxon>Eukaryota</taxon>
        <taxon>Fungi</taxon>
        <taxon>Dikarya</taxon>
        <taxon>Basidiomycota</taxon>
        <taxon>Agaricomycotina</taxon>
        <taxon>Tremellomycetes</taxon>
        <taxon>Tremellales</taxon>
        <taxon>Cryptococcaceae</taxon>
        <taxon>Cryptococcus</taxon>
        <taxon>Cryptococcus neoformans species complex</taxon>
    </lineage>
</organism>
<dbReference type="GO" id="GO:0097354">
    <property type="term" value="P:prenylation"/>
    <property type="evidence" value="ECO:0007669"/>
    <property type="project" value="UniProtKB-UniRule"/>
</dbReference>
<dbReference type="FunFam" id="1.50.10.20:FF:000031">
    <property type="entry name" value="Protein farnesyltransferase subunit beta"/>
    <property type="match status" value="1"/>
</dbReference>
<dbReference type="InterPro" id="IPR008930">
    <property type="entry name" value="Terpenoid_cyclase/PrenylTrfase"/>
</dbReference>
<evidence type="ECO:0000256" key="7">
    <source>
        <dbReference type="ARBA" id="ARBA00022737"/>
    </source>
</evidence>
<dbReference type="AlphaFoldDB" id="A0A854QAN1"/>
<keyword evidence="7" id="KW-0677">Repeat</keyword>
<evidence type="ECO:0000256" key="9">
    <source>
        <dbReference type="RuleBase" id="RU365056"/>
    </source>
</evidence>
<dbReference type="Pfam" id="PF00432">
    <property type="entry name" value="Prenyltrans"/>
    <property type="match status" value="1"/>
</dbReference>
<dbReference type="GO" id="GO:0008270">
    <property type="term" value="F:zinc ion binding"/>
    <property type="evidence" value="ECO:0007669"/>
    <property type="project" value="UniProtKB-UniRule"/>
</dbReference>
<keyword evidence="5 9" id="KW-0808">Transferase</keyword>
<dbReference type="GO" id="GO:0004660">
    <property type="term" value="F:protein farnesyltransferase activity"/>
    <property type="evidence" value="ECO:0007669"/>
    <property type="project" value="UniProtKB-UniRule"/>
</dbReference>
<keyword evidence="8 9" id="KW-0862">Zinc</keyword>
<reference evidence="11 12" key="1">
    <citation type="submission" date="2017-06" db="EMBL/GenBank/DDBJ databases">
        <title>Global population genomics of the pathogenic fungus Cryptococcus neoformans var. grubii.</title>
        <authorList>
            <person name="Cuomo C."/>
            <person name="Litvintseva A."/>
            <person name="Chen Y."/>
            <person name="Young S."/>
            <person name="Zeng Q."/>
            <person name="Chapman S."/>
            <person name="Gujja S."/>
            <person name="Saif S."/>
            <person name="Birren B."/>
        </authorList>
    </citation>
    <scope>NUCLEOTIDE SEQUENCE [LARGE SCALE GENOMIC DNA]</scope>
    <source>
        <strain evidence="11 12">Tu259-1</strain>
    </source>
</reference>
<evidence type="ECO:0000313" key="12">
    <source>
        <dbReference type="Proteomes" id="UP000199727"/>
    </source>
</evidence>
<dbReference type="EC" id="2.5.1.58" evidence="2 9"/>
<evidence type="ECO:0000313" key="11">
    <source>
        <dbReference type="EMBL" id="OXG18259.1"/>
    </source>
</evidence>
<dbReference type="EMBL" id="AMKT01000056">
    <property type="protein sequence ID" value="OXG18259.1"/>
    <property type="molecule type" value="Genomic_DNA"/>
</dbReference>
<evidence type="ECO:0000256" key="2">
    <source>
        <dbReference type="ARBA" id="ARBA00012702"/>
    </source>
</evidence>
<dbReference type="Gene3D" id="1.50.10.20">
    <property type="match status" value="1"/>
</dbReference>
<sequence>MATEFTPSVYSLVSKPLPSNSRPSATLDEQAETEDLISQLFDLTADPNALVSEHGKRYSGLRKQEHTQFLASNFFQLPGKFVSLDASRPWLVFWTVHSLDLLGVALDQGTKDRVVSTLLHFLSPKGGFGGGPANSQIPHLLPTYASVCSLAIAGNDSSTGGWKDLAAARQSIYEFFMRCKRPDGGFVVCEGGEVDVRGTYCLLVVATLLDIITPELLHNVDKFVSACQTYEGGFACASFPFPSVVPSTSAFPTSEPSCRVSMAEAHGGYTSCSLNSHFLLTSVPLPSFPLSIDANAALRWTVLQQGEPIEGGGFRGRTNKLVDGCYSWWVGGGAPVAEELVRREKSRKVKKSRIEVFEEEKEGDWEDVPPIPPIFNRVALQEFTLVAAQQDPGSTGGLRDKPGKRPDQYHTCNNLSGLSIAQHKMSHSPSTVSSNRLKFDASKGLPAVKPVAPGGGWKNEDERQNARREIWANALGWIEEEGGEIIVGGKDNRIVETVHQLFLLPRELSSAVIKENLIIFWEPCMIKFAKPSSLWAKQFSYRKVQCS</sequence>
<evidence type="ECO:0000256" key="3">
    <source>
        <dbReference type="ARBA" id="ARBA00015798"/>
    </source>
</evidence>
<dbReference type="InterPro" id="IPR045089">
    <property type="entry name" value="PGGT1B-like"/>
</dbReference>
<evidence type="ECO:0000256" key="5">
    <source>
        <dbReference type="ARBA" id="ARBA00022679"/>
    </source>
</evidence>
<dbReference type="GO" id="GO:0005965">
    <property type="term" value="C:protein farnesyltransferase complex"/>
    <property type="evidence" value="ECO:0007669"/>
    <property type="project" value="UniProtKB-UniRule"/>
</dbReference>
<dbReference type="InterPro" id="IPR001330">
    <property type="entry name" value="Prenyltrans"/>
</dbReference>
<evidence type="ECO:0000256" key="1">
    <source>
        <dbReference type="ARBA" id="ARBA00010497"/>
    </source>
</evidence>
<dbReference type="PANTHER" id="PTHR11774">
    <property type="entry name" value="GERANYLGERANYL TRANSFERASE TYPE BETA SUBUNIT"/>
    <property type="match status" value="1"/>
</dbReference>
<name>A0A854QAN1_CRYNE</name>
<comment type="similarity">
    <text evidence="1 9">Belongs to the protein prenyltransferase subunit beta family.</text>
</comment>
<feature type="domain" description="Prenyltransferase alpha-alpha toroid" evidence="10">
    <location>
        <begin position="61"/>
        <end position="433"/>
    </location>
</feature>
<comment type="catalytic activity">
    <reaction evidence="9">
        <text>L-cysteinyl-[protein] + (2E,6E)-farnesyl diphosphate = S-(2E,6E)-farnesyl-L-cysteinyl-[protein] + diphosphate</text>
        <dbReference type="Rhea" id="RHEA:13345"/>
        <dbReference type="Rhea" id="RHEA-COMP:10131"/>
        <dbReference type="Rhea" id="RHEA-COMP:11535"/>
        <dbReference type="ChEBI" id="CHEBI:29950"/>
        <dbReference type="ChEBI" id="CHEBI:33019"/>
        <dbReference type="ChEBI" id="CHEBI:86019"/>
        <dbReference type="ChEBI" id="CHEBI:175763"/>
    </reaction>
</comment>
<accession>A0A854QAN1</accession>
<dbReference type="Proteomes" id="UP000199727">
    <property type="component" value="Unassembled WGS sequence"/>
</dbReference>
<comment type="subunit">
    <text evidence="9">Heterodimer of an alpha and a beta subunit.</text>
</comment>
<comment type="cofactor">
    <cofactor evidence="9">
        <name>Zn(2+)</name>
        <dbReference type="ChEBI" id="CHEBI:29105"/>
    </cofactor>
    <text evidence="9">Binds 1 zinc ion per subunit.</text>
</comment>